<evidence type="ECO:0000256" key="6">
    <source>
        <dbReference type="ARBA" id="ARBA00022989"/>
    </source>
</evidence>
<feature type="compositionally biased region" description="Basic and acidic residues" evidence="11">
    <location>
        <begin position="435"/>
        <end position="447"/>
    </location>
</feature>
<evidence type="ECO:0000256" key="11">
    <source>
        <dbReference type="SAM" id="MobiDB-lite"/>
    </source>
</evidence>
<accession>A0AAD9KVT3</accession>
<feature type="region of interest" description="Disordered" evidence="11">
    <location>
        <begin position="282"/>
        <end position="318"/>
    </location>
</feature>
<dbReference type="PROSITE" id="PS50089">
    <property type="entry name" value="ZF_RING_2"/>
    <property type="match status" value="1"/>
</dbReference>
<dbReference type="Gene3D" id="3.30.40.10">
    <property type="entry name" value="Zinc/RING finger domain, C3HC4 (zinc finger)"/>
    <property type="match status" value="1"/>
</dbReference>
<dbReference type="InterPro" id="IPR044744">
    <property type="entry name" value="ZNRF4/RNF13/RNF167_PA"/>
</dbReference>
<dbReference type="GO" id="GO:0012505">
    <property type="term" value="C:endomembrane system"/>
    <property type="evidence" value="ECO:0007669"/>
    <property type="project" value="UniProtKB-SubCell"/>
</dbReference>
<comment type="caution">
    <text evidence="14">The sequence shown here is derived from an EMBL/GenBank/DDBJ whole genome shotgun (WGS) entry which is preliminary data.</text>
</comment>
<dbReference type="Pfam" id="PF02225">
    <property type="entry name" value="PA"/>
    <property type="match status" value="1"/>
</dbReference>
<feature type="compositionally biased region" description="Polar residues" evidence="11">
    <location>
        <begin position="308"/>
        <end position="318"/>
    </location>
</feature>
<keyword evidence="8" id="KW-0325">Glycoprotein</keyword>
<dbReference type="AlphaFoldDB" id="A0AAD9KVT3"/>
<name>A0AAD9KVT3_RIDPI</name>
<evidence type="ECO:0000256" key="10">
    <source>
        <dbReference type="PROSITE-ProRule" id="PRU00175"/>
    </source>
</evidence>
<comment type="subcellular location">
    <subcellularLocation>
        <location evidence="9">Endomembrane system</location>
        <topology evidence="9">Single-pass type I membrane protein</topology>
    </subcellularLocation>
</comment>
<keyword evidence="7 12" id="KW-0472">Membrane</keyword>
<dbReference type="Pfam" id="PF13639">
    <property type="entry name" value="zf-RING_2"/>
    <property type="match status" value="1"/>
</dbReference>
<evidence type="ECO:0000256" key="8">
    <source>
        <dbReference type="ARBA" id="ARBA00023180"/>
    </source>
</evidence>
<protein>
    <recommendedName>
        <fullName evidence="13">RING-type domain-containing protein</fullName>
    </recommendedName>
</protein>
<dbReference type="InterPro" id="IPR003137">
    <property type="entry name" value="PA_domain"/>
</dbReference>
<dbReference type="PANTHER" id="PTHR45931">
    <property type="entry name" value="SI:CH211-59O9.10"/>
    <property type="match status" value="1"/>
</dbReference>
<evidence type="ECO:0000256" key="5">
    <source>
        <dbReference type="ARBA" id="ARBA00022833"/>
    </source>
</evidence>
<dbReference type="GO" id="GO:0008270">
    <property type="term" value="F:zinc ion binding"/>
    <property type="evidence" value="ECO:0007669"/>
    <property type="project" value="UniProtKB-KW"/>
</dbReference>
<feature type="domain" description="RING-type" evidence="13">
    <location>
        <begin position="233"/>
        <end position="275"/>
    </location>
</feature>
<keyword evidence="1 12" id="KW-0812">Transmembrane</keyword>
<keyword evidence="6 12" id="KW-1133">Transmembrane helix</keyword>
<evidence type="ECO:0000256" key="2">
    <source>
        <dbReference type="ARBA" id="ARBA00022723"/>
    </source>
</evidence>
<feature type="compositionally biased region" description="Acidic residues" evidence="11">
    <location>
        <begin position="287"/>
        <end position="299"/>
    </location>
</feature>
<evidence type="ECO:0000256" key="1">
    <source>
        <dbReference type="ARBA" id="ARBA00022692"/>
    </source>
</evidence>
<dbReference type="CDD" id="cd02123">
    <property type="entry name" value="PA_C_RZF_like"/>
    <property type="match status" value="1"/>
</dbReference>
<keyword evidence="4 10" id="KW-0863">Zinc-finger</keyword>
<dbReference type="InterPro" id="IPR001841">
    <property type="entry name" value="Znf_RING"/>
</dbReference>
<organism evidence="14 15">
    <name type="scientific">Ridgeia piscesae</name>
    <name type="common">Tubeworm</name>
    <dbReference type="NCBI Taxonomy" id="27915"/>
    <lineage>
        <taxon>Eukaryota</taxon>
        <taxon>Metazoa</taxon>
        <taxon>Spiralia</taxon>
        <taxon>Lophotrochozoa</taxon>
        <taxon>Annelida</taxon>
        <taxon>Polychaeta</taxon>
        <taxon>Sedentaria</taxon>
        <taxon>Canalipalpata</taxon>
        <taxon>Sabellida</taxon>
        <taxon>Siboglinidae</taxon>
        <taxon>Ridgeia</taxon>
    </lineage>
</organism>
<keyword evidence="3" id="KW-0732">Signal</keyword>
<dbReference type="PANTHER" id="PTHR45931:SF20">
    <property type="entry name" value="RING-TYPE E3 UBIQUITIN TRANSFERASE"/>
    <property type="match status" value="1"/>
</dbReference>
<dbReference type="InterPro" id="IPR011016">
    <property type="entry name" value="Znf_RING-CH"/>
</dbReference>
<evidence type="ECO:0000313" key="14">
    <source>
        <dbReference type="EMBL" id="KAK2178262.1"/>
    </source>
</evidence>
<evidence type="ECO:0000256" key="9">
    <source>
        <dbReference type="ARBA" id="ARBA00046288"/>
    </source>
</evidence>
<feature type="transmembrane region" description="Helical" evidence="12">
    <location>
        <begin position="176"/>
        <end position="200"/>
    </location>
</feature>
<keyword evidence="15" id="KW-1185">Reference proteome</keyword>
<dbReference type="GO" id="GO:0061630">
    <property type="term" value="F:ubiquitin protein ligase activity"/>
    <property type="evidence" value="ECO:0007669"/>
    <property type="project" value="TreeGrafter"/>
</dbReference>
<keyword evidence="5" id="KW-0862">Zinc</keyword>
<dbReference type="GO" id="GO:0006511">
    <property type="term" value="P:ubiquitin-dependent protein catabolic process"/>
    <property type="evidence" value="ECO:0007669"/>
    <property type="project" value="TreeGrafter"/>
</dbReference>
<reference evidence="14" key="1">
    <citation type="journal article" date="2023" name="Mol. Biol. Evol.">
        <title>Third-Generation Sequencing Reveals the Adaptive Role of the Epigenome in Three Deep-Sea Polychaetes.</title>
        <authorList>
            <person name="Perez M."/>
            <person name="Aroh O."/>
            <person name="Sun Y."/>
            <person name="Lan Y."/>
            <person name="Juniper S.K."/>
            <person name="Young C.R."/>
            <person name="Angers B."/>
            <person name="Qian P.Y."/>
        </authorList>
    </citation>
    <scope>NUCLEOTIDE SEQUENCE</scope>
    <source>
        <strain evidence="14">R07B-5</strain>
    </source>
</reference>
<evidence type="ECO:0000256" key="7">
    <source>
        <dbReference type="ARBA" id="ARBA00023136"/>
    </source>
</evidence>
<keyword evidence="2" id="KW-0479">Metal-binding</keyword>
<dbReference type="SMART" id="SM00744">
    <property type="entry name" value="RINGv"/>
    <property type="match status" value="1"/>
</dbReference>
<dbReference type="CDD" id="cd16796">
    <property type="entry name" value="RING-H2_RNF13"/>
    <property type="match status" value="1"/>
</dbReference>
<gene>
    <name evidence="14" type="ORF">NP493_550g00014</name>
</gene>
<dbReference type="Gene3D" id="3.50.30.30">
    <property type="match status" value="1"/>
</dbReference>
<dbReference type="GO" id="GO:0005737">
    <property type="term" value="C:cytoplasm"/>
    <property type="evidence" value="ECO:0007669"/>
    <property type="project" value="UniProtKB-ARBA"/>
</dbReference>
<dbReference type="InterPro" id="IPR046450">
    <property type="entry name" value="PA_dom_sf"/>
</dbReference>
<evidence type="ECO:0000259" key="13">
    <source>
        <dbReference type="PROSITE" id="PS50089"/>
    </source>
</evidence>
<dbReference type="InterPro" id="IPR013083">
    <property type="entry name" value="Znf_RING/FYVE/PHD"/>
</dbReference>
<dbReference type="SUPFAM" id="SSF57850">
    <property type="entry name" value="RING/U-box"/>
    <property type="match status" value="1"/>
</dbReference>
<dbReference type="GO" id="GO:0005634">
    <property type="term" value="C:nucleus"/>
    <property type="evidence" value="ECO:0007669"/>
    <property type="project" value="TreeGrafter"/>
</dbReference>
<dbReference type="InterPro" id="IPR051834">
    <property type="entry name" value="RING_finger_E3_ligase"/>
</dbReference>
<dbReference type="SUPFAM" id="SSF52025">
    <property type="entry name" value="PA domain"/>
    <property type="match status" value="1"/>
</dbReference>
<sequence>MMPDVPVHKARLCVFAVINLAILLNVPRLEATMIVLNATSWQIAKMPDAPARFGPRPSEPLHGYLAFADPVHGCTNIKGPNVTSRTLQWIVLIKRDKCDFDVKVKNAQDAGYDAAIIHNVESDDIIPMGSGSVLHDRVTIPSVMIGKTDGYFLWELNLKLNYTLIIDWPPPFNPGILLPFAIVMGICFLLMLLLLVAKWIQGYRRERRSRLSTKHLKKLPIKKFKKGDQYDVCAICLDEYEDGEKIRVLPCAHAYHIKCIDHWLTKRKRTCPICKRKLFPGDHDTDSESGTESESDNEATNEVAPLLTAQNSNSRRGYSGTNYRLGGAAIGDASDSSSVDTVSDYDCLATPSTSVDVHGSSANTVHLIRNEDSSSYDSDSDHIHMLAAVGNEQNPSIQIVDDHYEVVTTPLPADDAGSAASPEATGSKGLWGLQKNRDRRDNDTEEV</sequence>
<proteinExistence type="predicted"/>
<evidence type="ECO:0000256" key="3">
    <source>
        <dbReference type="ARBA" id="ARBA00022729"/>
    </source>
</evidence>
<dbReference type="EMBL" id="JAODUO010000550">
    <property type="protein sequence ID" value="KAK2178262.1"/>
    <property type="molecule type" value="Genomic_DNA"/>
</dbReference>
<dbReference type="SMART" id="SM00184">
    <property type="entry name" value="RING"/>
    <property type="match status" value="1"/>
</dbReference>
<evidence type="ECO:0000256" key="4">
    <source>
        <dbReference type="ARBA" id="ARBA00022771"/>
    </source>
</evidence>
<evidence type="ECO:0000256" key="12">
    <source>
        <dbReference type="SAM" id="Phobius"/>
    </source>
</evidence>
<dbReference type="Proteomes" id="UP001209878">
    <property type="component" value="Unassembled WGS sequence"/>
</dbReference>
<evidence type="ECO:0000313" key="15">
    <source>
        <dbReference type="Proteomes" id="UP001209878"/>
    </source>
</evidence>
<feature type="region of interest" description="Disordered" evidence="11">
    <location>
        <begin position="409"/>
        <end position="447"/>
    </location>
</feature>
<dbReference type="FunFam" id="3.30.40.10:FF:000824">
    <property type="entry name" value="E3 ubiquitin-protein ligase RNF13"/>
    <property type="match status" value="1"/>
</dbReference>